<reference evidence="2 3" key="1">
    <citation type="journal article" date="2015" name="MBio">
        <title>Genome-Resolved Metagenomic Analysis Reveals Roles for Candidate Phyla and Other Microbial Community Members in Biogeochemical Transformations in Oil Reservoirs.</title>
        <authorList>
            <person name="Hu P."/>
            <person name="Tom L."/>
            <person name="Singh A."/>
            <person name="Thomas B.C."/>
            <person name="Baker B.J."/>
            <person name="Piceno Y.M."/>
            <person name="Andersen G.L."/>
            <person name="Banfield J.F."/>
        </authorList>
    </citation>
    <scope>NUCLEOTIDE SEQUENCE [LARGE SCALE GENOMIC DNA]</scope>
    <source>
        <strain evidence="2">46_16</strain>
    </source>
</reference>
<dbReference type="EMBL" id="LGFU01000070">
    <property type="protein sequence ID" value="KUK46112.1"/>
    <property type="molecule type" value="Genomic_DNA"/>
</dbReference>
<name>A0A101FXJ5_9CHLR</name>
<dbReference type="PATRIC" id="fig|167964.4.peg.833"/>
<dbReference type="PANTHER" id="PTHR45947:SF3">
    <property type="entry name" value="SULFOQUINOVOSYL TRANSFERASE SQD2"/>
    <property type="match status" value="1"/>
</dbReference>
<sequence>MRVLYFTEGDSPHDRRFLRALSGTPHDVYALRQKECFPATPSGIIELDWPGGQPDWRYWGGWQQAMVSFQKILDEIQPDVVHAGPIQGPALLTALSGFQNLVTMSWGSDILARAQRSPWMRCATKYVLDHTKVFLGDCQTVIEAAKAYGFPEKRSLRFPWGVDLEHFSPQNGKAAGEELRRNLGWEDKFIVLCNRSWYPIYGVDVLAKAFVASTAENNELRLMLVGGGPQSDYIHNILAPVEDRVHFPGWVDQARLPGVYCGADLFVSPSHCDGSSISLLEALACGRPVLVSDIPSNKEWIKPGETGELFSDGDPFALTENILLMAGDSDLACYGENARSLAEVQADWDLNFKILLQAYHMAL</sequence>
<dbReference type="InterPro" id="IPR028098">
    <property type="entry name" value="Glyco_trans_4-like_N"/>
</dbReference>
<dbReference type="SUPFAM" id="SSF53756">
    <property type="entry name" value="UDP-Glycosyltransferase/glycogen phosphorylase"/>
    <property type="match status" value="1"/>
</dbReference>
<dbReference type="Pfam" id="PF13477">
    <property type="entry name" value="Glyco_trans_4_2"/>
    <property type="match status" value="1"/>
</dbReference>
<gene>
    <name evidence="2" type="ORF">XD73_1011</name>
</gene>
<protein>
    <submittedName>
        <fullName evidence="2">Putative glycosyltransferase</fullName>
    </submittedName>
</protein>
<comment type="caution">
    <text evidence="2">The sequence shown here is derived from an EMBL/GenBank/DDBJ whole genome shotgun (WGS) entry which is preliminary data.</text>
</comment>
<dbReference type="InterPro" id="IPR050194">
    <property type="entry name" value="Glycosyltransferase_grp1"/>
</dbReference>
<evidence type="ECO:0000313" key="3">
    <source>
        <dbReference type="Proteomes" id="UP000064249"/>
    </source>
</evidence>
<evidence type="ECO:0000259" key="1">
    <source>
        <dbReference type="Pfam" id="PF13477"/>
    </source>
</evidence>
<evidence type="ECO:0000313" key="2">
    <source>
        <dbReference type="EMBL" id="KUK46112.1"/>
    </source>
</evidence>
<dbReference type="Pfam" id="PF13692">
    <property type="entry name" value="Glyco_trans_1_4"/>
    <property type="match status" value="1"/>
</dbReference>
<dbReference type="Proteomes" id="UP000064249">
    <property type="component" value="Unassembled WGS sequence"/>
</dbReference>
<accession>A0A101FXJ5</accession>
<dbReference type="Gene3D" id="3.40.50.2000">
    <property type="entry name" value="Glycogen Phosphorylase B"/>
    <property type="match status" value="2"/>
</dbReference>
<dbReference type="PANTHER" id="PTHR45947">
    <property type="entry name" value="SULFOQUINOVOSYL TRANSFERASE SQD2"/>
    <property type="match status" value="1"/>
</dbReference>
<dbReference type="AlphaFoldDB" id="A0A101FXJ5"/>
<feature type="domain" description="Glycosyltransferase subfamily 4-like N-terminal" evidence="1">
    <location>
        <begin position="2"/>
        <end position="133"/>
    </location>
</feature>
<dbReference type="GO" id="GO:0016757">
    <property type="term" value="F:glycosyltransferase activity"/>
    <property type="evidence" value="ECO:0007669"/>
    <property type="project" value="TreeGrafter"/>
</dbReference>
<keyword evidence="2" id="KW-0808">Transferase</keyword>
<proteinExistence type="predicted"/>
<organism evidence="2 3">
    <name type="scientific">Anaerolinea thermophila</name>
    <dbReference type="NCBI Taxonomy" id="167964"/>
    <lineage>
        <taxon>Bacteria</taxon>
        <taxon>Bacillati</taxon>
        <taxon>Chloroflexota</taxon>
        <taxon>Anaerolineae</taxon>
        <taxon>Anaerolineales</taxon>
        <taxon>Anaerolineaceae</taxon>
        <taxon>Anaerolinea</taxon>
    </lineage>
</organism>
<dbReference type="CDD" id="cd03801">
    <property type="entry name" value="GT4_PimA-like"/>
    <property type="match status" value="1"/>
</dbReference>